<dbReference type="SUPFAM" id="SSF56801">
    <property type="entry name" value="Acetyl-CoA synthetase-like"/>
    <property type="match status" value="1"/>
</dbReference>
<gene>
    <name evidence="4" type="ORF">ECPE_LOCUS7571</name>
</gene>
<dbReference type="EMBL" id="UZAN01044786">
    <property type="protein sequence ID" value="VDP81465.1"/>
    <property type="molecule type" value="Genomic_DNA"/>
</dbReference>
<evidence type="ECO:0000256" key="3">
    <source>
        <dbReference type="ARBA" id="ARBA00022840"/>
    </source>
</evidence>
<keyword evidence="2" id="KW-0547">Nucleotide-binding</keyword>
<proteinExistence type="predicted"/>
<evidence type="ECO:0000256" key="1">
    <source>
        <dbReference type="ARBA" id="ARBA00022598"/>
    </source>
</evidence>
<keyword evidence="5" id="KW-1185">Reference proteome</keyword>
<dbReference type="GO" id="GO:0005524">
    <property type="term" value="F:ATP binding"/>
    <property type="evidence" value="ECO:0007669"/>
    <property type="project" value="UniProtKB-KW"/>
</dbReference>
<protein>
    <submittedName>
        <fullName evidence="6">AMP-binding domain-containing protein</fullName>
    </submittedName>
</protein>
<organism evidence="6">
    <name type="scientific">Echinostoma caproni</name>
    <dbReference type="NCBI Taxonomy" id="27848"/>
    <lineage>
        <taxon>Eukaryota</taxon>
        <taxon>Metazoa</taxon>
        <taxon>Spiralia</taxon>
        <taxon>Lophotrochozoa</taxon>
        <taxon>Platyhelminthes</taxon>
        <taxon>Trematoda</taxon>
        <taxon>Digenea</taxon>
        <taxon>Plagiorchiida</taxon>
        <taxon>Echinostomata</taxon>
        <taxon>Echinostomatoidea</taxon>
        <taxon>Echinostomatidae</taxon>
        <taxon>Echinostoma</taxon>
    </lineage>
</organism>
<dbReference type="PANTHER" id="PTHR43272:SF33">
    <property type="entry name" value="AMP-BINDING DOMAIN-CONTAINING PROTEIN-RELATED"/>
    <property type="match status" value="1"/>
</dbReference>
<reference evidence="6" key="1">
    <citation type="submission" date="2016-06" db="UniProtKB">
        <authorList>
            <consortium name="WormBaseParasite"/>
        </authorList>
    </citation>
    <scope>IDENTIFICATION</scope>
</reference>
<evidence type="ECO:0000313" key="5">
    <source>
        <dbReference type="Proteomes" id="UP000272942"/>
    </source>
</evidence>
<evidence type="ECO:0000313" key="4">
    <source>
        <dbReference type="EMBL" id="VDP81465.1"/>
    </source>
</evidence>
<dbReference type="Proteomes" id="UP000272942">
    <property type="component" value="Unassembled WGS sequence"/>
</dbReference>
<evidence type="ECO:0000313" key="6">
    <source>
        <dbReference type="WBParaSite" id="ECPE_0000758701-mRNA-1"/>
    </source>
</evidence>
<dbReference type="GO" id="GO:0004467">
    <property type="term" value="F:long-chain fatty acid-CoA ligase activity"/>
    <property type="evidence" value="ECO:0007669"/>
    <property type="project" value="TreeGrafter"/>
</dbReference>
<dbReference type="OrthoDB" id="10253869at2759"/>
<dbReference type="PANTHER" id="PTHR43272">
    <property type="entry name" value="LONG-CHAIN-FATTY-ACID--COA LIGASE"/>
    <property type="match status" value="1"/>
</dbReference>
<reference evidence="4 5" key="2">
    <citation type="submission" date="2018-11" db="EMBL/GenBank/DDBJ databases">
        <authorList>
            <consortium name="Pathogen Informatics"/>
        </authorList>
    </citation>
    <scope>NUCLEOTIDE SEQUENCE [LARGE SCALE GENOMIC DNA]</scope>
    <source>
        <strain evidence="4 5">Egypt</strain>
    </source>
</reference>
<sequence>MVRGKQVSRRLQIGEEKRSRSEWFRTGDIGFWTESGSLQVVGKCHNVFQLADGRFVSPEKIETIYSGSPMVKSVYLHGMANARFAICLAVAEVDEIREEGKRIGVINENDFTSRQPQKSQRESTAEELCRNLKVRRMVLSRLNSIGERKGLETFEMAKSILLVTEEMTIENGLLTVGYQLARDNIRSHYQKQIDELYAEGELMHM</sequence>
<dbReference type="WBParaSite" id="ECPE_0000758701-mRNA-1">
    <property type="protein sequence ID" value="ECPE_0000758701-mRNA-1"/>
    <property type="gene ID" value="ECPE_0000758701"/>
</dbReference>
<dbReference type="GO" id="GO:0016020">
    <property type="term" value="C:membrane"/>
    <property type="evidence" value="ECO:0007669"/>
    <property type="project" value="TreeGrafter"/>
</dbReference>
<keyword evidence="1" id="KW-0436">Ligase</keyword>
<accession>A0A183AKT6</accession>
<evidence type="ECO:0000256" key="2">
    <source>
        <dbReference type="ARBA" id="ARBA00022741"/>
    </source>
</evidence>
<name>A0A183AKT6_9TREM</name>
<dbReference type="AlphaFoldDB" id="A0A183AKT6"/>
<keyword evidence="3" id="KW-0067">ATP-binding</keyword>